<gene>
    <name evidence="13" type="primary">ctaA</name>
    <name evidence="13" type="ORF">DPBNPPHM_00603</name>
</gene>
<keyword evidence="7" id="KW-0408">Iron</keyword>
<sequence length="417" mass="45437">MQKNDNHSGLSMSADTLSASLRHKLALFAVAAAFVVIGLGAFTRLVDAGLGCPDWPTCYGHILWPHDEVSTEKANAVFNETPVEHDKTWPEQVHRLFASLLGLVSLVIFALGIRASQDKKLNRTLIALVTVLLASLVTRIVLAAKWDVGADPMHDFFDLTIAGIVLVIFAIMAVLGLKRGQSLSAVKLSAFIVGFVILQGLFGMWTVTLKVWPQVVTLHLLGGFTVVSLFWLLALRLRNNPWRYDAETLQGIKRLQAAAALGLLVVFLQIALGGWTTSNYAAVACPDFPTCQHQMWPDMDFKKGFDISQGIGPNYLGGQMENEARIAIHMSHRIGAIITTAFLVFLFLRLSAIKQAETTVMGFTLLGVLFLQVGLGLANIIFHFPLSVAVLHNAGGAILLLTMVTLNYRIATAKLTP</sequence>
<keyword evidence="6 13" id="KW-0560">Oxidoreductase</keyword>
<evidence type="ECO:0000256" key="2">
    <source>
        <dbReference type="ARBA" id="ARBA00022475"/>
    </source>
</evidence>
<feature type="transmembrane region" description="Helical" evidence="12">
    <location>
        <begin position="211"/>
        <end position="234"/>
    </location>
</feature>
<evidence type="ECO:0000256" key="7">
    <source>
        <dbReference type="ARBA" id="ARBA00023004"/>
    </source>
</evidence>
<reference evidence="13 14" key="1">
    <citation type="submission" date="2019-11" db="EMBL/GenBank/DDBJ databases">
        <authorList>
            <person name="Holert J."/>
        </authorList>
    </citation>
    <scope>NUCLEOTIDE SEQUENCE [LARGE SCALE GENOMIC DNA]</scope>
    <source>
        <strain evidence="13">BC5_2</strain>
    </source>
</reference>
<feature type="transmembrane region" description="Helical" evidence="12">
    <location>
        <begin position="96"/>
        <end position="113"/>
    </location>
</feature>
<dbReference type="AlphaFoldDB" id="A0A5S9N1P9"/>
<evidence type="ECO:0000256" key="5">
    <source>
        <dbReference type="ARBA" id="ARBA00022989"/>
    </source>
</evidence>
<organism evidence="13 14">
    <name type="scientific">BD1-7 clade bacterium</name>
    <dbReference type="NCBI Taxonomy" id="2029982"/>
    <lineage>
        <taxon>Bacteria</taxon>
        <taxon>Pseudomonadati</taxon>
        <taxon>Pseudomonadota</taxon>
        <taxon>Gammaproteobacteria</taxon>
        <taxon>Cellvibrionales</taxon>
        <taxon>Spongiibacteraceae</taxon>
        <taxon>BD1-7 clade</taxon>
    </lineage>
</organism>
<evidence type="ECO:0000313" key="13">
    <source>
        <dbReference type="EMBL" id="CAA0083563.1"/>
    </source>
</evidence>
<dbReference type="GO" id="GO:0016491">
    <property type="term" value="F:oxidoreductase activity"/>
    <property type="evidence" value="ECO:0007669"/>
    <property type="project" value="UniProtKB-KW"/>
</dbReference>
<feature type="transmembrane region" description="Helical" evidence="12">
    <location>
        <begin position="125"/>
        <end position="144"/>
    </location>
</feature>
<keyword evidence="5 12" id="KW-1133">Transmembrane helix</keyword>
<keyword evidence="2" id="KW-1003">Cell membrane</keyword>
<evidence type="ECO:0000256" key="8">
    <source>
        <dbReference type="ARBA" id="ARBA00023133"/>
    </source>
</evidence>
<keyword evidence="10" id="KW-1015">Disulfide bond</keyword>
<evidence type="ECO:0000256" key="1">
    <source>
        <dbReference type="ARBA" id="ARBA00004141"/>
    </source>
</evidence>
<evidence type="ECO:0000256" key="3">
    <source>
        <dbReference type="ARBA" id="ARBA00022692"/>
    </source>
</evidence>
<dbReference type="GO" id="GO:0006784">
    <property type="term" value="P:heme A biosynthetic process"/>
    <property type="evidence" value="ECO:0007669"/>
    <property type="project" value="InterPro"/>
</dbReference>
<proteinExistence type="predicted"/>
<feature type="transmembrane region" description="Helical" evidence="12">
    <location>
        <begin position="255"/>
        <end position="272"/>
    </location>
</feature>
<feature type="transmembrane region" description="Helical" evidence="12">
    <location>
        <begin position="156"/>
        <end position="176"/>
    </location>
</feature>
<feature type="transmembrane region" description="Helical" evidence="12">
    <location>
        <begin position="25"/>
        <end position="46"/>
    </location>
</feature>
<evidence type="ECO:0000256" key="6">
    <source>
        <dbReference type="ARBA" id="ARBA00023002"/>
    </source>
</evidence>
<dbReference type="EMBL" id="CACSII010000001">
    <property type="protein sequence ID" value="CAA0083563.1"/>
    <property type="molecule type" value="Genomic_DNA"/>
</dbReference>
<dbReference type="PANTHER" id="PTHR35457:SF1">
    <property type="entry name" value="HEME A SYNTHASE"/>
    <property type="match status" value="1"/>
</dbReference>
<keyword evidence="9 12" id="KW-0472">Membrane</keyword>
<evidence type="ECO:0000256" key="4">
    <source>
        <dbReference type="ARBA" id="ARBA00022723"/>
    </source>
</evidence>
<keyword evidence="4" id="KW-0479">Metal-binding</keyword>
<keyword evidence="3 12" id="KW-0812">Transmembrane</keyword>
<dbReference type="InterPro" id="IPR003780">
    <property type="entry name" value="COX15/CtaA_fam"/>
</dbReference>
<dbReference type="GO" id="GO:0016020">
    <property type="term" value="C:membrane"/>
    <property type="evidence" value="ECO:0007669"/>
    <property type="project" value="UniProtKB-SubCell"/>
</dbReference>
<protein>
    <submittedName>
        <fullName evidence="13">Heme A synthase</fullName>
        <ecNumber evidence="13">1.3.-.-</ecNumber>
    </submittedName>
</protein>
<dbReference type="Proteomes" id="UP000434580">
    <property type="component" value="Unassembled WGS sequence"/>
</dbReference>
<name>A0A5S9N1P9_9GAMM</name>
<evidence type="ECO:0000313" key="14">
    <source>
        <dbReference type="Proteomes" id="UP000434580"/>
    </source>
</evidence>
<evidence type="ECO:0000256" key="11">
    <source>
        <dbReference type="ARBA" id="ARBA00023444"/>
    </source>
</evidence>
<evidence type="ECO:0000256" key="9">
    <source>
        <dbReference type="ARBA" id="ARBA00023136"/>
    </source>
</evidence>
<feature type="transmembrane region" description="Helical" evidence="12">
    <location>
        <begin position="326"/>
        <end position="348"/>
    </location>
</feature>
<accession>A0A5S9N1P9</accession>
<evidence type="ECO:0000256" key="10">
    <source>
        <dbReference type="ARBA" id="ARBA00023157"/>
    </source>
</evidence>
<dbReference type="InterPro" id="IPR050450">
    <property type="entry name" value="COX15/CtaA_HemeA_synthase"/>
</dbReference>
<feature type="transmembrane region" description="Helical" evidence="12">
    <location>
        <begin position="360"/>
        <end position="382"/>
    </location>
</feature>
<dbReference type="Pfam" id="PF02628">
    <property type="entry name" value="COX15-CtaA"/>
    <property type="match status" value="2"/>
</dbReference>
<keyword evidence="8" id="KW-0350">Heme biosynthesis</keyword>
<feature type="transmembrane region" description="Helical" evidence="12">
    <location>
        <begin position="388"/>
        <end position="408"/>
    </location>
</feature>
<dbReference type="PANTHER" id="PTHR35457">
    <property type="entry name" value="HEME A SYNTHASE"/>
    <property type="match status" value="1"/>
</dbReference>
<evidence type="ECO:0000256" key="12">
    <source>
        <dbReference type="SAM" id="Phobius"/>
    </source>
</evidence>
<dbReference type="EC" id="1.3.-.-" evidence="13"/>
<comment type="pathway">
    <text evidence="11">Porphyrin-containing compound metabolism.</text>
</comment>
<feature type="transmembrane region" description="Helical" evidence="12">
    <location>
        <begin position="188"/>
        <end position="205"/>
    </location>
</feature>
<dbReference type="GO" id="GO:0046872">
    <property type="term" value="F:metal ion binding"/>
    <property type="evidence" value="ECO:0007669"/>
    <property type="project" value="UniProtKB-KW"/>
</dbReference>
<comment type="subcellular location">
    <subcellularLocation>
        <location evidence="1">Membrane</location>
        <topology evidence="1">Multi-pass membrane protein</topology>
    </subcellularLocation>
</comment>